<sequence length="673" mass="74825">MADPCHRRSCSLGSTQCSHSNFSVQNSQNISNRGNPRCTCPHPGCPPSGRASVQASHLVRHPSFTSHCTNFPHAIYEYPLRSSYAPSYLSRPSLPHFHPAPHYPPYRGFYGGFPDPRRRAPSAPPSSMPSIYSQQSYYAPKYHCAKLFYPGYDDRNPENAMRPVYHLRAYPKQRSQLYVAEYEHLEHLHSFPITQAEWTLPSFKPFYSVVYLRNCLLEPICCDSFRNVCVATIGGRGIASQSRSNQPITSSLCDGYCSRCGVYHSEEITECCDRPGTSFERFQNIIPIRVSSAPSPTRSRSSYSEPLTLENDVYTTRTAMNSSSTSYARRRPYTPETTTCSTCGHLHFSDDSFSTTSPSVVRWTTTEKRQRYCPRHGFTDTSVVSTSYTDGSSISSGLWERQAIDELQKLQNILGLKCTKIDRAPLSYDSECLTCDSFDLFSNASTANPICQCRECVKTKGLGTKVEPSKANQAYVGEQEIVCVSCSPCSHTMVSVPSISGNTAQQIQAPPSPSDAEYVSAVAQPNELSSTVSGPREDSRSGGRDVRRPLVRSLCDKVEEHDCNTASVSTAQPIYDPSCSQCAEDRFADRLRESLDESCTCVPVLRVDSGGSISLINTTVVTPKDTVMDKRHKRSLVRYIEKATGGGARARDAVIHWVRSNYLFQNSKTLEES</sequence>
<feature type="compositionally biased region" description="Basic and acidic residues" evidence="1">
    <location>
        <begin position="535"/>
        <end position="545"/>
    </location>
</feature>
<reference evidence="2" key="1">
    <citation type="submission" date="2023-07" db="EMBL/GenBank/DDBJ databases">
        <authorList>
            <consortium name="CYATHOMIX"/>
        </authorList>
    </citation>
    <scope>NUCLEOTIDE SEQUENCE</scope>
    <source>
        <strain evidence="2">N/A</strain>
    </source>
</reference>
<name>A0AA36H3A4_CYLNA</name>
<dbReference type="AlphaFoldDB" id="A0AA36H3A4"/>
<proteinExistence type="predicted"/>
<accession>A0AA36H3A4</accession>
<keyword evidence="3" id="KW-1185">Reference proteome</keyword>
<evidence type="ECO:0000313" key="2">
    <source>
        <dbReference type="EMBL" id="CAJ0603331.1"/>
    </source>
</evidence>
<dbReference type="EMBL" id="CATQJL010000305">
    <property type="protein sequence ID" value="CAJ0603331.1"/>
    <property type="molecule type" value="Genomic_DNA"/>
</dbReference>
<comment type="caution">
    <text evidence="2">The sequence shown here is derived from an EMBL/GenBank/DDBJ whole genome shotgun (WGS) entry which is preliminary data.</text>
</comment>
<evidence type="ECO:0000313" key="3">
    <source>
        <dbReference type="Proteomes" id="UP001176961"/>
    </source>
</evidence>
<dbReference type="Proteomes" id="UP001176961">
    <property type="component" value="Unassembled WGS sequence"/>
</dbReference>
<protein>
    <submittedName>
        <fullName evidence="2">Uncharacterized protein</fullName>
    </submittedName>
</protein>
<feature type="region of interest" description="Disordered" evidence="1">
    <location>
        <begin position="524"/>
        <end position="545"/>
    </location>
</feature>
<evidence type="ECO:0000256" key="1">
    <source>
        <dbReference type="SAM" id="MobiDB-lite"/>
    </source>
</evidence>
<gene>
    <name evidence="2" type="ORF">CYNAS_LOCUS15314</name>
</gene>
<organism evidence="2 3">
    <name type="scientific">Cylicocyclus nassatus</name>
    <name type="common">Nematode worm</name>
    <dbReference type="NCBI Taxonomy" id="53992"/>
    <lineage>
        <taxon>Eukaryota</taxon>
        <taxon>Metazoa</taxon>
        <taxon>Ecdysozoa</taxon>
        <taxon>Nematoda</taxon>
        <taxon>Chromadorea</taxon>
        <taxon>Rhabditida</taxon>
        <taxon>Rhabditina</taxon>
        <taxon>Rhabditomorpha</taxon>
        <taxon>Strongyloidea</taxon>
        <taxon>Strongylidae</taxon>
        <taxon>Cylicocyclus</taxon>
    </lineage>
</organism>